<gene>
    <name evidence="1" type="ORF">E0H31_12525</name>
</gene>
<sequence length="12" mass="1290">MVDISNLSALEV</sequence>
<comment type="caution">
    <text evidence="1">The sequence shown here is derived from an EMBL/GenBank/DDBJ whole genome shotgun (WGS) entry which is preliminary data.</text>
</comment>
<dbReference type="Proteomes" id="UP000291866">
    <property type="component" value="Unassembled WGS sequence"/>
</dbReference>
<organism evidence="1 2">
    <name type="scientific">Rhizobium leguminosarum bv. viciae</name>
    <dbReference type="NCBI Taxonomy" id="387"/>
    <lineage>
        <taxon>Bacteria</taxon>
        <taxon>Pseudomonadati</taxon>
        <taxon>Pseudomonadota</taxon>
        <taxon>Alphaproteobacteria</taxon>
        <taxon>Hyphomicrobiales</taxon>
        <taxon>Rhizobiaceae</taxon>
        <taxon>Rhizobium/Agrobacterium group</taxon>
        <taxon>Rhizobium</taxon>
    </lineage>
</organism>
<protein>
    <submittedName>
        <fullName evidence="1">Uncharacterized protein</fullName>
    </submittedName>
</protein>
<proteinExistence type="predicted"/>
<name>A0A8G2J3A9_RHILV</name>
<accession>A0A8G2J3A9</accession>
<dbReference type="EMBL" id="SJLU01000005">
    <property type="protein sequence ID" value="TBX94448.1"/>
    <property type="molecule type" value="Genomic_DNA"/>
</dbReference>
<evidence type="ECO:0000313" key="1">
    <source>
        <dbReference type="EMBL" id="TBX94448.1"/>
    </source>
</evidence>
<evidence type="ECO:0000313" key="2">
    <source>
        <dbReference type="Proteomes" id="UP000291866"/>
    </source>
</evidence>
<reference evidence="1 2" key="1">
    <citation type="submission" date="2019-02" db="EMBL/GenBank/DDBJ databases">
        <title>The competitiveness to form nodules shapes the capacities of Rhizobium leguminosarum sv viciae communities to promote symbiosis with specific hosts.</title>
        <authorList>
            <person name="Boivin S."/>
            <person name="Lepetit M."/>
        </authorList>
    </citation>
    <scope>NUCLEOTIDE SEQUENCE [LARGE SCALE GENOMIC DNA]</scope>
    <source>
        <strain evidence="1 2">SPF4F3</strain>
    </source>
</reference>